<evidence type="ECO:0000256" key="2">
    <source>
        <dbReference type="ARBA" id="ARBA00023015"/>
    </source>
</evidence>
<protein>
    <recommendedName>
        <fullName evidence="9">AP2/ERF domain-containing protein</fullName>
    </recommendedName>
</protein>
<evidence type="ECO:0000313" key="11">
    <source>
        <dbReference type="Proteomes" id="UP000636709"/>
    </source>
</evidence>
<dbReference type="InterPro" id="IPR036955">
    <property type="entry name" value="AP2/ERF_dom_sf"/>
</dbReference>
<comment type="subcellular location">
    <subcellularLocation>
        <location evidence="1">Nucleus</location>
    </subcellularLocation>
</comment>
<dbReference type="Gramene" id="Dexi1A01G0010050.1">
    <property type="protein sequence ID" value="Dexi1A01G0010050.1:cds"/>
    <property type="gene ID" value="Dexi1A01G0010050"/>
</dbReference>
<dbReference type="GO" id="GO:0003677">
    <property type="term" value="F:DNA binding"/>
    <property type="evidence" value="ECO:0007669"/>
    <property type="project" value="UniProtKB-KW"/>
</dbReference>
<evidence type="ECO:0000256" key="6">
    <source>
        <dbReference type="ARBA" id="ARBA00023242"/>
    </source>
</evidence>
<reference evidence="10" key="1">
    <citation type="submission" date="2020-07" db="EMBL/GenBank/DDBJ databases">
        <title>Genome sequence and genetic diversity analysis of an under-domesticated orphan crop, white fonio (Digitaria exilis).</title>
        <authorList>
            <person name="Bennetzen J.L."/>
            <person name="Chen S."/>
            <person name="Ma X."/>
            <person name="Wang X."/>
            <person name="Yssel A.E.J."/>
            <person name="Chaluvadi S.R."/>
            <person name="Johnson M."/>
            <person name="Gangashetty P."/>
            <person name="Hamidou F."/>
            <person name="Sanogo M.D."/>
            <person name="Zwaenepoel A."/>
            <person name="Wallace J."/>
            <person name="Van De Peer Y."/>
            <person name="Van Deynze A."/>
        </authorList>
    </citation>
    <scope>NUCLEOTIDE SEQUENCE</scope>
    <source>
        <tissue evidence="10">Leaves</tissue>
    </source>
</reference>
<accession>A0A835E7G5</accession>
<evidence type="ECO:0000256" key="1">
    <source>
        <dbReference type="ARBA" id="ARBA00004123"/>
    </source>
</evidence>
<dbReference type="PROSITE" id="PS51032">
    <property type="entry name" value="AP2_ERF"/>
    <property type="match status" value="1"/>
</dbReference>
<keyword evidence="5" id="KW-0804">Transcription</keyword>
<dbReference type="InterPro" id="IPR001471">
    <property type="entry name" value="AP2/ERF_dom"/>
</dbReference>
<evidence type="ECO:0000256" key="3">
    <source>
        <dbReference type="ARBA" id="ARBA00023125"/>
    </source>
</evidence>
<feature type="domain" description="AP2/ERF" evidence="9">
    <location>
        <begin position="7"/>
        <end position="77"/>
    </location>
</feature>
<name>A0A835E7G5_9POAL</name>
<dbReference type="Gene3D" id="3.30.730.10">
    <property type="entry name" value="AP2/ERF domain"/>
    <property type="match status" value="1"/>
</dbReference>
<keyword evidence="6" id="KW-0539">Nucleus</keyword>
<dbReference type="SUPFAM" id="SSF54171">
    <property type="entry name" value="DNA-binding domain"/>
    <property type="match status" value="1"/>
</dbReference>
<evidence type="ECO:0000256" key="5">
    <source>
        <dbReference type="ARBA" id="ARBA00023163"/>
    </source>
</evidence>
<sequence length="169" mass="18141">MSDREVSSGGTSTSPPQPRGRDAAKKKHPSSSYRGIREPRKKSRIWLGTFPTPEMAAHAHNAAALAVKGPAAVLNFPELVAALPHPASPRDVQAAAALAAAMEPSHHQLAGSSRQQQDEEEFDAIVELPPLDDDELLASWCDAMWIDDDDDASFYVAPAVMHGGALWNL</sequence>
<dbReference type="InterPro" id="IPR016177">
    <property type="entry name" value="DNA-bd_dom_sf"/>
</dbReference>
<evidence type="ECO:0000256" key="7">
    <source>
        <dbReference type="ARBA" id="ARBA00024343"/>
    </source>
</evidence>
<dbReference type="EMBL" id="JACEFO010002254">
    <property type="protein sequence ID" value="KAF8670509.1"/>
    <property type="molecule type" value="Genomic_DNA"/>
</dbReference>
<keyword evidence="2" id="KW-0805">Transcription regulation</keyword>
<dbReference type="SMART" id="SM00380">
    <property type="entry name" value="AP2"/>
    <property type="match status" value="1"/>
</dbReference>
<keyword evidence="3" id="KW-0238">DNA-binding</keyword>
<comment type="similarity">
    <text evidence="7">Belongs to the AP2/ERF transcription factor family. ERF subfamily.</text>
</comment>
<gene>
    <name evidence="10" type="ORF">HU200_050528</name>
</gene>
<evidence type="ECO:0000259" key="9">
    <source>
        <dbReference type="PROSITE" id="PS51032"/>
    </source>
</evidence>
<dbReference type="GO" id="GO:0005634">
    <property type="term" value="C:nucleus"/>
    <property type="evidence" value="ECO:0007669"/>
    <property type="project" value="UniProtKB-SubCell"/>
</dbReference>
<keyword evidence="4" id="KW-0010">Activator</keyword>
<evidence type="ECO:0000256" key="4">
    <source>
        <dbReference type="ARBA" id="ARBA00023159"/>
    </source>
</evidence>
<dbReference type="GO" id="GO:0003700">
    <property type="term" value="F:DNA-binding transcription factor activity"/>
    <property type="evidence" value="ECO:0007669"/>
    <property type="project" value="InterPro"/>
</dbReference>
<feature type="region of interest" description="Disordered" evidence="8">
    <location>
        <begin position="1"/>
        <end position="44"/>
    </location>
</feature>
<dbReference type="PANTHER" id="PTHR31985:SF294">
    <property type="entry name" value="DEHYDRATION-RESPONSIVE ELEMENT-BINDING PROTEIN 3-LIKE"/>
    <property type="match status" value="1"/>
</dbReference>
<proteinExistence type="inferred from homology"/>
<comment type="caution">
    <text evidence="10">The sequence shown here is derived from an EMBL/GenBank/DDBJ whole genome shotgun (WGS) entry which is preliminary data.</text>
</comment>
<dbReference type="Proteomes" id="UP000636709">
    <property type="component" value="Unassembled WGS sequence"/>
</dbReference>
<keyword evidence="11" id="KW-1185">Reference proteome</keyword>
<organism evidence="10 11">
    <name type="scientific">Digitaria exilis</name>
    <dbReference type="NCBI Taxonomy" id="1010633"/>
    <lineage>
        <taxon>Eukaryota</taxon>
        <taxon>Viridiplantae</taxon>
        <taxon>Streptophyta</taxon>
        <taxon>Embryophyta</taxon>
        <taxon>Tracheophyta</taxon>
        <taxon>Spermatophyta</taxon>
        <taxon>Magnoliopsida</taxon>
        <taxon>Liliopsida</taxon>
        <taxon>Poales</taxon>
        <taxon>Poaceae</taxon>
        <taxon>PACMAD clade</taxon>
        <taxon>Panicoideae</taxon>
        <taxon>Panicodae</taxon>
        <taxon>Paniceae</taxon>
        <taxon>Anthephorinae</taxon>
        <taxon>Digitaria</taxon>
    </lineage>
</organism>
<evidence type="ECO:0000256" key="8">
    <source>
        <dbReference type="SAM" id="MobiDB-lite"/>
    </source>
</evidence>
<evidence type="ECO:0000313" key="10">
    <source>
        <dbReference type="EMBL" id="KAF8670509.1"/>
    </source>
</evidence>
<dbReference type="PANTHER" id="PTHR31985">
    <property type="entry name" value="ETHYLENE-RESPONSIVE TRANSCRIPTION FACTOR ERF042-RELATED"/>
    <property type="match status" value="1"/>
</dbReference>
<dbReference type="AlphaFoldDB" id="A0A835E7G5"/>
<dbReference type="InterPro" id="IPR051032">
    <property type="entry name" value="AP2/ERF_TF_ERF_subfamily"/>
</dbReference>